<evidence type="ECO:0000313" key="2">
    <source>
        <dbReference type="EMBL" id="KAK7808948.1"/>
    </source>
</evidence>
<comment type="caution">
    <text evidence="2">The sequence shown here is derived from an EMBL/GenBank/DDBJ whole genome shotgun (WGS) entry which is preliminary data.</text>
</comment>
<dbReference type="EMBL" id="JBBHLL010000225">
    <property type="protein sequence ID" value="KAK7808948.1"/>
    <property type="molecule type" value="Genomic_DNA"/>
</dbReference>
<feature type="region of interest" description="Disordered" evidence="1">
    <location>
        <begin position="60"/>
        <end position="100"/>
    </location>
</feature>
<organism evidence="2 3">
    <name type="scientific">Myodes glareolus</name>
    <name type="common">Bank vole</name>
    <name type="synonym">Clethrionomys glareolus</name>
    <dbReference type="NCBI Taxonomy" id="447135"/>
    <lineage>
        <taxon>Eukaryota</taxon>
        <taxon>Metazoa</taxon>
        <taxon>Chordata</taxon>
        <taxon>Craniata</taxon>
        <taxon>Vertebrata</taxon>
        <taxon>Euteleostomi</taxon>
        <taxon>Mammalia</taxon>
        <taxon>Eutheria</taxon>
        <taxon>Euarchontoglires</taxon>
        <taxon>Glires</taxon>
        <taxon>Rodentia</taxon>
        <taxon>Myomorpha</taxon>
        <taxon>Muroidea</taxon>
        <taxon>Cricetidae</taxon>
        <taxon>Arvicolinae</taxon>
        <taxon>Myodes</taxon>
    </lineage>
</organism>
<evidence type="ECO:0000313" key="3">
    <source>
        <dbReference type="Proteomes" id="UP001488838"/>
    </source>
</evidence>
<name>A0AAW0I4A5_MYOGA</name>
<evidence type="ECO:0000256" key="1">
    <source>
        <dbReference type="SAM" id="MobiDB-lite"/>
    </source>
</evidence>
<accession>A0AAW0I4A5</accession>
<proteinExistence type="predicted"/>
<gene>
    <name evidence="2" type="ORF">U0070_010095</name>
</gene>
<dbReference type="AlphaFoldDB" id="A0AAW0I4A5"/>
<dbReference type="Proteomes" id="UP001488838">
    <property type="component" value="Unassembled WGS sequence"/>
</dbReference>
<feature type="compositionally biased region" description="Basic and acidic residues" evidence="1">
    <location>
        <begin position="67"/>
        <end position="92"/>
    </location>
</feature>
<protein>
    <submittedName>
        <fullName evidence="2">Uncharacterized protein</fullName>
    </submittedName>
</protein>
<keyword evidence="3" id="KW-1185">Reference proteome</keyword>
<reference evidence="2 3" key="1">
    <citation type="journal article" date="2023" name="bioRxiv">
        <title>Conserved and derived expression patterns and positive selection on dental genes reveal complex evolutionary context of ever-growing rodent molars.</title>
        <authorList>
            <person name="Calamari Z.T."/>
            <person name="Song A."/>
            <person name="Cohen E."/>
            <person name="Akter M."/>
            <person name="Roy R.D."/>
            <person name="Hallikas O."/>
            <person name="Christensen M.M."/>
            <person name="Li P."/>
            <person name="Marangoni P."/>
            <person name="Jernvall J."/>
            <person name="Klein O.D."/>
        </authorList>
    </citation>
    <scope>NUCLEOTIDE SEQUENCE [LARGE SCALE GENOMIC DNA]</scope>
    <source>
        <strain evidence="2">V071</strain>
    </source>
</reference>
<sequence length="100" mass="11316">MPRYTETQTSSGPSECEVCLKSCEPYHLTYTGHHNYDYKGYEGSQTVRKRYECNQCDDVSQGGVGQEEVHKGMTVKRSDSAPEPDNQERQHLDLGTILSL</sequence>